<feature type="chain" id="PRO_5044341609" evidence="2">
    <location>
        <begin position="20"/>
        <end position="209"/>
    </location>
</feature>
<gene>
    <name evidence="3" type="ORF">AB1Y20_018891</name>
</gene>
<dbReference type="EMBL" id="JBGBPQ010000005">
    <property type="protein sequence ID" value="KAL1523976.1"/>
    <property type="molecule type" value="Genomic_DNA"/>
</dbReference>
<keyword evidence="1" id="KW-0472">Membrane</keyword>
<reference evidence="3 4" key="1">
    <citation type="journal article" date="2024" name="Science">
        <title>Giant polyketide synthase enzymes in the biosynthesis of giant marine polyether toxins.</title>
        <authorList>
            <person name="Fallon T.R."/>
            <person name="Shende V.V."/>
            <person name="Wierzbicki I.H."/>
            <person name="Pendleton A.L."/>
            <person name="Watervoot N.F."/>
            <person name="Auber R.P."/>
            <person name="Gonzalez D.J."/>
            <person name="Wisecaver J.H."/>
            <person name="Moore B.S."/>
        </authorList>
    </citation>
    <scope>NUCLEOTIDE SEQUENCE [LARGE SCALE GENOMIC DNA]</scope>
    <source>
        <strain evidence="3 4">12B1</strain>
    </source>
</reference>
<comment type="caution">
    <text evidence="3">The sequence shown here is derived from an EMBL/GenBank/DDBJ whole genome shotgun (WGS) entry which is preliminary data.</text>
</comment>
<proteinExistence type="predicted"/>
<evidence type="ECO:0000313" key="3">
    <source>
        <dbReference type="EMBL" id="KAL1523976.1"/>
    </source>
</evidence>
<feature type="transmembrane region" description="Helical" evidence="1">
    <location>
        <begin position="137"/>
        <end position="156"/>
    </location>
</feature>
<evidence type="ECO:0000256" key="1">
    <source>
        <dbReference type="SAM" id="Phobius"/>
    </source>
</evidence>
<keyword evidence="1" id="KW-0812">Transmembrane</keyword>
<sequence>MLQASFLLPLVLLQGGSSALTITSGSSLTAARTQMPILMSSTRSAPSVRMVTAAPQLPPNERRLIHAEALFARGAASVGFTRFIVQFSIPLIVGLPLMMMGYASIYFMPVAAVESLLLAATLVLCGVAKFWPINFLTFALGAIGLGGFLVSCLKFADAFQRRASREPSGARAPVAQRRGKALPQNTDNQGALVVLVIGSLFAALIGALP</sequence>
<accession>A0AB34JRN2</accession>
<evidence type="ECO:0000256" key="2">
    <source>
        <dbReference type="SAM" id="SignalP"/>
    </source>
</evidence>
<feature type="transmembrane region" description="Helical" evidence="1">
    <location>
        <begin position="83"/>
        <end position="103"/>
    </location>
</feature>
<protein>
    <submittedName>
        <fullName evidence="3">Uncharacterized protein</fullName>
    </submittedName>
</protein>
<name>A0AB34JRN2_PRYPA</name>
<keyword evidence="2" id="KW-0732">Signal</keyword>
<organism evidence="3 4">
    <name type="scientific">Prymnesium parvum</name>
    <name type="common">Toxic golden alga</name>
    <dbReference type="NCBI Taxonomy" id="97485"/>
    <lineage>
        <taxon>Eukaryota</taxon>
        <taxon>Haptista</taxon>
        <taxon>Haptophyta</taxon>
        <taxon>Prymnesiophyceae</taxon>
        <taxon>Prymnesiales</taxon>
        <taxon>Prymnesiaceae</taxon>
        <taxon>Prymnesium</taxon>
    </lineage>
</organism>
<dbReference type="AlphaFoldDB" id="A0AB34JRN2"/>
<keyword evidence="4" id="KW-1185">Reference proteome</keyword>
<dbReference type="Proteomes" id="UP001515480">
    <property type="component" value="Unassembled WGS sequence"/>
</dbReference>
<evidence type="ECO:0000313" key="4">
    <source>
        <dbReference type="Proteomes" id="UP001515480"/>
    </source>
</evidence>
<keyword evidence="1" id="KW-1133">Transmembrane helix</keyword>
<feature type="transmembrane region" description="Helical" evidence="1">
    <location>
        <begin position="190"/>
        <end position="208"/>
    </location>
</feature>
<feature type="signal peptide" evidence="2">
    <location>
        <begin position="1"/>
        <end position="19"/>
    </location>
</feature>